<keyword evidence="3" id="KW-1185">Reference proteome</keyword>
<keyword evidence="1" id="KW-0732">Signal</keyword>
<reference evidence="2" key="2">
    <citation type="journal article" date="2022" name="Microb. Genom.">
        <title>A chromosome-scale genome assembly of the tomato pathogen Cladosporium fulvum reveals a compartmentalized genome architecture and the presence of a dispensable chromosome.</title>
        <authorList>
            <person name="Zaccaron A.Z."/>
            <person name="Chen L.H."/>
            <person name="Samaras A."/>
            <person name="Stergiopoulos I."/>
        </authorList>
    </citation>
    <scope>NUCLEOTIDE SEQUENCE</scope>
    <source>
        <strain evidence="2">Race5_Kim</strain>
    </source>
</reference>
<evidence type="ECO:0000256" key="1">
    <source>
        <dbReference type="SAM" id="SignalP"/>
    </source>
</evidence>
<organism evidence="2 3">
    <name type="scientific">Passalora fulva</name>
    <name type="common">Tomato leaf mold</name>
    <name type="synonym">Cladosporium fulvum</name>
    <dbReference type="NCBI Taxonomy" id="5499"/>
    <lineage>
        <taxon>Eukaryota</taxon>
        <taxon>Fungi</taxon>
        <taxon>Dikarya</taxon>
        <taxon>Ascomycota</taxon>
        <taxon>Pezizomycotina</taxon>
        <taxon>Dothideomycetes</taxon>
        <taxon>Dothideomycetidae</taxon>
        <taxon>Mycosphaerellales</taxon>
        <taxon>Mycosphaerellaceae</taxon>
        <taxon>Fulvia</taxon>
    </lineage>
</organism>
<reference evidence="2" key="1">
    <citation type="submission" date="2021-12" db="EMBL/GenBank/DDBJ databases">
        <authorList>
            <person name="Zaccaron A."/>
            <person name="Stergiopoulos I."/>
        </authorList>
    </citation>
    <scope>NUCLEOTIDE SEQUENCE</scope>
    <source>
        <strain evidence="2">Race5_Kim</strain>
    </source>
</reference>
<proteinExistence type="predicted"/>
<gene>
    <name evidence="2" type="ORF">CLAFUR5_11654</name>
</gene>
<feature type="signal peptide" evidence="1">
    <location>
        <begin position="1"/>
        <end position="22"/>
    </location>
</feature>
<evidence type="ECO:0000313" key="3">
    <source>
        <dbReference type="Proteomes" id="UP000756132"/>
    </source>
</evidence>
<dbReference type="EMBL" id="CP090170">
    <property type="protein sequence ID" value="UJO21243.1"/>
    <property type="molecule type" value="Genomic_DNA"/>
</dbReference>
<evidence type="ECO:0000313" key="2">
    <source>
        <dbReference type="EMBL" id="UJO21243.1"/>
    </source>
</evidence>
<dbReference type="AlphaFoldDB" id="A0A9Q8PEY3"/>
<protein>
    <recommendedName>
        <fullName evidence="4">Secreted protein</fullName>
    </recommendedName>
</protein>
<dbReference type="RefSeq" id="XP_047765609.1">
    <property type="nucleotide sequence ID" value="XM_047910802.1"/>
</dbReference>
<dbReference type="Proteomes" id="UP000756132">
    <property type="component" value="Chromosome 8"/>
</dbReference>
<evidence type="ECO:0008006" key="4">
    <source>
        <dbReference type="Google" id="ProtNLM"/>
    </source>
</evidence>
<name>A0A9Q8PEY3_PASFU</name>
<sequence length="132" mass="13286">MNAAMIAPAAAVATLIPATTLGLSAWPLEATVALPLLENASVETTPDSVLDVIPVWLVEGNRTILVLVDDRVRLVVALLEETAAVGVLETVGGGLLDSLLAPDAWPVPGGSGFRAGSGNVGDGEIEALAAPV</sequence>
<accession>A0A9Q8PEY3</accession>
<dbReference type="GeneID" id="71991532"/>
<feature type="chain" id="PRO_5040306560" description="Secreted protein" evidence="1">
    <location>
        <begin position="23"/>
        <end position="132"/>
    </location>
</feature>
<dbReference type="KEGG" id="ffu:CLAFUR5_11654"/>